<comment type="caution">
    <text evidence="2">The sequence shown here is derived from an EMBL/GenBank/DDBJ whole genome shotgun (WGS) entry which is preliminary data.</text>
</comment>
<sequence>MEGLVKFREAFAEYSENYVVIGGAACDITMTNTVVRPRATHDIDMIVIVENMTEAFANRFWQFVREAGYRPEKSAAQPPSGRHRQALCRLQ</sequence>
<protein>
    <recommendedName>
        <fullName evidence="3">Nucleotidyl transferase AbiEii toxin, Type IV TA system</fullName>
    </recommendedName>
</protein>
<gene>
    <name evidence="2" type="ORF">LEA_12860</name>
</gene>
<dbReference type="EMBL" id="AJWY01008714">
    <property type="protein sequence ID" value="EKC60444.1"/>
    <property type="molecule type" value="Genomic_DNA"/>
</dbReference>
<evidence type="ECO:0000313" key="2">
    <source>
        <dbReference type="EMBL" id="EKC60444.1"/>
    </source>
</evidence>
<proteinExistence type="predicted"/>
<accession>K1SYL5</accession>
<organism evidence="2">
    <name type="scientific">human gut metagenome</name>
    <dbReference type="NCBI Taxonomy" id="408170"/>
    <lineage>
        <taxon>unclassified sequences</taxon>
        <taxon>metagenomes</taxon>
        <taxon>organismal metagenomes</taxon>
    </lineage>
</organism>
<name>K1SYL5_9ZZZZ</name>
<feature type="compositionally biased region" description="Basic residues" evidence="1">
    <location>
        <begin position="81"/>
        <end position="91"/>
    </location>
</feature>
<reference evidence="2" key="1">
    <citation type="journal article" date="2013" name="Environ. Microbiol.">
        <title>Microbiota from the distal guts of lean and obese adolescents exhibit partial functional redundancy besides clear differences in community structure.</title>
        <authorList>
            <person name="Ferrer M."/>
            <person name="Ruiz A."/>
            <person name="Lanza F."/>
            <person name="Haange S.B."/>
            <person name="Oberbach A."/>
            <person name="Till H."/>
            <person name="Bargiela R."/>
            <person name="Campoy C."/>
            <person name="Segura M.T."/>
            <person name="Richter M."/>
            <person name="von Bergen M."/>
            <person name="Seifert J."/>
            <person name="Suarez A."/>
        </authorList>
    </citation>
    <scope>NUCLEOTIDE SEQUENCE</scope>
</reference>
<feature type="region of interest" description="Disordered" evidence="1">
    <location>
        <begin position="71"/>
        <end position="91"/>
    </location>
</feature>
<evidence type="ECO:0008006" key="3">
    <source>
        <dbReference type="Google" id="ProtNLM"/>
    </source>
</evidence>
<dbReference type="AlphaFoldDB" id="K1SYL5"/>
<evidence type="ECO:0000256" key="1">
    <source>
        <dbReference type="SAM" id="MobiDB-lite"/>
    </source>
</evidence>